<dbReference type="Proteomes" id="UP000265618">
    <property type="component" value="Unassembled WGS sequence"/>
</dbReference>
<evidence type="ECO:0000313" key="2">
    <source>
        <dbReference type="EMBL" id="GIQ84256.1"/>
    </source>
</evidence>
<dbReference type="GO" id="GO:0050151">
    <property type="term" value="F:oleate hydratase activity"/>
    <property type="evidence" value="ECO:0007669"/>
    <property type="project" value="InterPro"/>
</dbReference>
<dbReference type="GO" id="GO:0006631">
    <property type="term" value="P:fatty acid metabolic process"/>
    <property type="evidence" value="ECO:0007669"/>
    <property type="project" value="InterPro"/>
</dbReference>
<gene>
    <name evidence="2" type="ORF">KIPB_005711</name>
</gene>
<keyword evidence="3" id="KW-1185">Reference proteome</keyword>
<protein>
    <submittedName>
        <fullName evidence="2">Oleate hydratase</fullName>
    </submittedName>
</protein>
<keyword evidence="1" id="KW-0732">Signal</keyword>
<dbReference type="InterPro" id="IPR036188">
    <property type="entry name" value="FAD/NAD-bd_sf"/>
</dbReference>
<dbReference type="AlphaFoldDB" id="A0A9K3CW17"/>
<feature type="signal peptide" evidence="1">
    <location>
        <begin position="1"/>
        <end position="20"/>
    </location>
</feature>
<dbReference type="Pfam" id="PF06100">
    <property type="entry name" value="MCRA"/>
    <property type="match status" value="1"/>
</dbReference>
<dbReference type="GO" id="GO:0071949">
    <property type="term" value="F:FAD binding"/>
    <property type="evidence" value="ECO:0007669"/>
    <property type="project" value="InterPro"/>
</dbReference>
<sequence>MSFAKTVLTGAALAGAAVYGAKVCQKAVNKGTKAVWKWDGPAEERHAYFVGGGLGSMSGAAFLIRDCGFRGENIHILEGESILGGANDGSGTDREGFVCRGGRMLNKDLYENMWDLLGDIPSIDVLGQSCLEEIWDFDTAHPTKGKARLVDIDRNIMKASDMGLCNTCRLLLGKLSLASYESLDNVSIDDYFGGHEHFYKTNFWYMWQTTFAFQPWSSVFEMKRYMRRCIKFFDAFDTLGAVCRTSQIYLSLNLLLQNTQPLTSFSGLGCVSLLTTTSNSFALAILTL</sequence>
<dbReference type="SUPFAM" id="SSF51905">
    <property type="entry name" value="FAD/NAD(P)-binding domain"/>
    <property type="match status" value="1"/>
</dbReference>
<evidence type="ECO:0000256" key="1">
    <source>
        <dbReference type="SAM" id="SignalP"/>
    </source>
</evidence>
<feature type="chain" id="PRO_5039948689" evidence="1">
    <location>
        <begin position="21"/>
        <end position="288"/>
    </location>
</feature>
<dbReference type="InterPro" id="IPR010354">
    <property type="entry name" value="Oleate_hydratase"/>
</dbReference>
<accession>A0A9K3CW17</accession>
<dbReference type="EMBL" id="BDIP01001369">
    <property type="protein sequence ID" value="GIQ84256.1"/>
    <property type="molecule type" value="Genomic_DNA"/>
</dbReference>
<dbReference type="PANTHER" id="PTHR37417:SF2">
    <property type="entry name" value="67 KDA MYOSIN-CROSS-REACTIVE ANTIGEN FAMILY PROTEIN (AFU_ORTHOLOGUE AFUA_5G09970)"/>
    <property type="match status" value="1"/>
</dbReference>
<comment type="caution">
    <text evidence="2">The sequence shown here is derived from an EMBL/GenBank/DDBJ whole genome shotgun (WGS) entry which is preliminary data.</text>
</comment>
<proteinExistence type="predicted"/>
<dbReference type="PANTHER" id="PTHR37417">
    <property type="entry name" value="67 KDA MYOSIN-CROSS-REACTIVE ANTIGEN FAMILY PROTEIN (AFU_ORTHOLOGUE AFUA_5G09970)"/>
    <property type="match status" value="1"/>
</dbReference>
<evidence type="ECO:0000313" key="3">
    <source>
        <dbReference type="Proteomes" id="UP000265618"/>
    </source>
</evidence>
<organism evidence="2 3">
    <name type="scientific">Kipferlia bialata</name>
    <dbReference type="NCBI Taxonomy" id="797122"/>
    <lineage>
        <taxon>Eukaryota</taxon>
        <taxon>Metamonada</taxon>
        <taxon>Carpediemonas-like organisms</taxon>
        <taxon>Kipferlia</taxon>
    </lineage>
</organism>
<dbReference type="OrthoDB" id="545169at2759"/>
<name>A0A9K3CW17_9EUKA</name>
<reference evidence="2 3" key="1">
    <citation type="journal article" date="2018" name="PLoS ONE">
        <title>The draft genome of Kipferlia bialata reveals reductive genome evolution in fornicate parasites.</title>
        <authorList>
            <person name="Tanifuji G."/>
            <person name="Takabayashi S."/>
            <person name="Kume K."/>
            <person name="Takagi M."/>
            <person name="Nakayama T."/>
            <person name="Kamikawa R."/>
            <person name="Inagaki Y."/>
            <person name="Hashimoto T."/>
        </authorList>
    </citation>
    <scope>NUCLEOTIDE SEQUENCE [LARGE SCALE GENOMIC DNA]</scope>
    <source>
        <strain evidence="2">NY0173</strain>
    </source>
</reference>
<dbReference type="Gene3D" id="3.50.50.60">
    <property type="entry name" value="FAD/NAD(P)-binding domain"/>
    <property type="match status" value="1"/>
</dbReference>